<evidence type="ECO:0000256" key="3">
    <source>
        <dbReference type="ARBA" id="ARBA00022692"/>
    </source>
</evidence>
<keyword evidence="5 7" id="KW-0472">Membrane</keyword>
<protein>
    <recommendedName>
        <fullName evidence="10">YihY family inner membrane protein</fullName>
    </recommendedName>
</protein>
<dbReference type="NCBIfam" id="TIGR00765">
    <property type="entry name" value="yihY_not_rbn"/>
    <property type="match status" value="1"/>
</dbReference>
<feature type="transmembrane region" description="Helical" evidence="7">
    <location>
        <begin position="208"/>
        <end position="234"/>
    </location>
</feature>
<reference evidence="8" key="2">
    <citation type="submission" date="2020-09" db="EMBL/GenBank/DDBJ databases">
        <authorList>
            <person name="Sun Q."/>
            <person name="Zhou Y."/>
        </authorList>
    </citation>
    <scope>NUCLEOTIDE SEQUENCE</scope>
    <source>
        <strain evidence="8">CGMCC 1.15367</strain>
    </source>
</reference>
<feature type="transmembrane region" description="Helical" evidence="7">
    <location>
        <begin position="137"/>
        <end position="154"/>
    </location>
</feature>
<evidence type="ECO:0000256" key="1">
    <source>
        <dbReference type="ARBA" id="ARBA00004651"/>
    </source>
</evidence>
<dbReference type="GO" id="GO:0005886">
    <property type="term" value="C:plasma membrane"/>
    <property type="evidence" value="ECO:0007669"/>
    <property type="project" value="UniProtKB-SubCell"/>
</dbReference>
<sequence length="374" mass="40316">MRMNRRALGRRSGIDLSSAALGLLSGGLLAFAGFWAGRGGAEADRVFDEPGERSVGPLAAAETGRGRHAGTPREIPAKGWRDILWRTFGEFSDDRLLLVSAGVTFYVLLALFPAITALISIYGLFTDPVAINEQLQGLAGILPGGAVSIIGEQMQRVTAHSDGKLGFGMIFGLGLALWSANAGMKTLFDALNIVYEEEEKRGFVRLTLVSLAFTLGTLVFLVLALSGIVVLPVALKFVGLGGLESWLLLLRWPVLLVVVAAGLSLIYRVGPSRRPAKWRWLTWGSALAAVLWSLFSILFSWYVQNFGNYDETYGSLGAAIGFMTWIWISTVVVLLGAELNAEIEHQTAEDSTAKSPRPMGQRGAEMADTLGEAR</sequence>
<evidence type="ECO:0000313" key="8">
    <source>
        <dbReference type="EMBL" id="GGE15166.1"/>
    </source>
</evidence>
<comment type="subcellular location">
    <subcellularLocation>
        <location evidence="1">Cell membrane</location>
        <topology evidence="1">Multi-pass membrane protein</topology>
    </subcellularLocation>
</comment>
<keyword evidence="3 7" id="KW-0812">Transmembrane</keyword>
<dbReference type="PANTHER" id="PTHR30213:SF0">
    <property type="entry name" value="UPF0761 MEMBRANE PROTEIN YIHY"/>
    <property type="match status" value="1"/>
</dbReference>
<keyword evidence="4 7" id="KW-1133">Transmembrane helix</keyword>
<evidence type="ECO:0000313" key="9">
    <source>
        <dbReference type="Proteomes" id="UP000644699"/>
    </source>
</evidence>
<dbReference type="Proteomes" id="UP000644699">
    <property type="component" value="Unassembled WGS sequence"/>
</dbReference>
<evidence type="ECO:0000256" key="2">
    <source>
        <dbReference type="ARBA" id="ARBA00022475"/>
    </source>
</evidence>
<accession>A0A916ZUY0</accession>
<feature type="transmembrane region" description="Helical" evidence="7">
    <location>
        <begin position="246"/>
        <end position="268"/>
    </location>
</feature>
<comment type="caution">
    <text evidence="8">The sequence shown here is derived from an EMBL/GenBank/DDBJ whole genome shotgun (WGS) entry which is preliminary data.</text>
</comment>
<evidence type="ECO:0000256" key="7">
    <source>
        <dbReference type="SAM" id="Phobius"/>
    </source>
</evidence>
<keyword evidence="9" id="KW-1185">Reference proteome</keyword>
<evidence type="ECO:0000256" key="6">
    <source>
        <dbReference type="SAM" id="MobiDB-lite"/>
    </source>
</evidence>
<keyword evidence="2" id="KW-1003">Cell membrane</keyword>
<evidence type="ECO:0000256" key="5">
    <source>
        <dbReference type="ARBA" id="ARBA00023136"/>
    </source>
</evidence>
<feature type="transmembrane region" description="Helical" evidence="7">
    <location>
        <begin position="315"/>
        <end position="337"/>
    </location>
</feature>
<dbReference type="PANTHER" id="PTHR30213">
    <property type="entry name" value="INNER MEMBRANE PROTEIN YHJD"/>
    <property type="match status" value="1"/>
</dbReference>
<gene>
    <name evidence="8" type="ORF">GCM10011390_37840</name>
</gene>
<feature type="transmembrane region" description="Helical" evidence="7">
    <location>
        <begin position="103"/>
        <end position="125"/>
    </location>
</feature>
<organism evidence="8 9">
    <name type="scientific">Aureimonas endophytica</name>
    <dbReference type="NCBI Taxonomy" id="2027858"/>
    <lineage>
        <taxon>Bacteria</taxon>
        <taxon>Pseudomonadati</taxon>
        <taxon>Pseudomonadota</taxon>
        <taxon>Alphaproteobacteria</taxon>
        <taxon>Hyphomicrobiales</taxon>
        <taxon>Aurantimonadaceae</taxon>
        <taxon>Aureimonas</taxon>
    </lineage>
</organism>
<proteinExistence type="predicted"/>
<feature type="transmembrane region" description="Helical" evidence="7">
    <location>
        <begin position="166"/>
        <end position="188"/>
    </location>
</feature>
<evidence type="ECO:0008006" key="10">
    <source>
        <dbReference type="Google" id="ProtNLM"/>
    </source>
</evidence>
<dbReference type="Pfam" id="PF03631">
    <property type="entry name" value="Virul_fac_BrkB"/>
    <property type="match status" value="1"/>
</dbReference>
<feature type="transmembrane region" description="Helical" evidence="7">
    <location>
        <begin position="280"/>
        <end position="303"/>
    </location>
</feature>
<dbReference type="AlphaFoldDB" id="A0A916ZUY0"/>
<dbReference type="EMBL" id="BMIQ01000006">
    <property type="protein sequence ID" value="GGE15166.1"/>
    <property type="molecule type" value="Genomic_DNA"/>
</dbReference>
<reference evidence="8" key="1">
    <citation type="journal article" date="2014" name="Int. J. Syst. Evol. Microbiol.">
        <title>Complete genome sequence of Corynebacterium casei LMG S-19264T (=DSM 44701T), isolated from a smear-ripened cheese.</title>
        <authorList>
            <consortium name="US DOE Joint Genome Institute (JGI-PGF)"/>
            <person name="Walter F."/>
            <person name="Albersmeier A."/>
            <person name="Kalinowski J."/>
            <person name="Ruckert C."/>
        </authorList>
    </citation>
    <scope>NUCLEOTIDE SEQUENCE</scope>
    <source>
        <strain evidence="8">CGMCC 1.15367</strain>
    </source>
</reference>
<evidence type="ECO:0000256" key="4">
    <source>
        <dbReference type="ARBA" id="ARBA00022989"/>
    </source>
</evidence>
<feature type="region of interest" description="Disordered" evidence="6">
    <location>
        <begin position="346"/>
        <end position="374"/>
    </location>
</feature>
<name>A0A916ZUY0_9HYPH</name>
<dbReference type="InterPro" id="IPR017039">
    <property type="entry name" value="Virul_fac_BrkB"/>
</dbReference>